<proteinExistence type="predicted"/>
<evidence type="ECO:0000313" key="1">
    <source>
        <dbReference type="EMBL" id="GAA4887040.1"/>
    </source>
</evidence>
<accession>A0ABP9F0K8</accession>
<protein>
    <submittedName>
        <fullName evidence="1">Uncharacterized protein</fullName>
    </submittedName>
</protein>
<evidence type="ECO:0000313" key="2">
    <source>
        <dbReference type="Proteomes" id="UP001500433"/>
    </source>
</evidence>
<name>A0ABP9F0K8_9FLAO</name>
<dbReference type="EMBL" id="BAABJH010000001">
    <property type="protein sequence ID" value="GAA4887040.1"/>
    <property type="molecule type" value="Genomic_DNA"/>
</dbReference>
<keyword evidence="2" id="KW-1185">Reference proteome</keyword>
<organism evidence="1 2">
    <name type="scientific">Flaviramulus aquimarinus</name>
    <dbReference type="NCBI Taxonomy" id="1170456"/>
    <lineage>
        <taxon>Bacteria</taxon>
        <taxon>Pseudomonadati</taxon>
        <taxon>Bacteroidota</taxon>
        <taxon>Flavobacteriia</taxon>
        <taxon>Flavobacteriales</taxon>
        <taxon>Flavobacteriaceae</taxon>
        <taxon>Flaviramulus</taxon>
    </lineage>
</organism>
<gene>
    <name evidence="1" type="ORF">GCM10023311_08360</name>
</gene>
<sequence>MTLKFSGFLIFFEDENLYSEPKEIYPMTSTTSDSINCFFSLINQYKKNRQLIKIKNETPKLITDKKENVLGGKNGSVNESRSNIATITLMK</sequence>
<reference evidence="2" key="1">
    <citation type="journal article" date="2019" name="Int. J. Syst. Evol. Microbiol.">
        <title>The Global Catalogue of Microorganisms (GCM) 10K type strain sequencing project: providing services to taxonomists for standard genome sequencing and annotation.</title>
        <authorList>
            <consortium name="The Broad Institute Genomics Platform"/>
            <consortium name="The Broad Institute Genome Sequencing Center for Infectious Disease"/>
            <person name="Wu L."/>
            <person name="Ma J."/>
        </authorList>
    </citation>
    <scope>NUCLEOTIDE SEQUENCE [LARGE SCALE GENOMIC DNA]</scope>
    <source>
        <strain evidence="2">JCM 18274</strain>
    </source>
</reference>
<dbReference type="RefSeq" id="WP_345272787.1">
    <property type="nucleotide sequence ID" value="NZ_BAABJH010000001.1"/>
</dbReference>
<dbReference type="Proteomes" id="UP001500433">
    <property type="component" value="Unassembled WGS sequence"/>
</dbReference>
<comment type="caution">
    <text evidence="1">The sequence shown here is derived from an EMBL/GenBank/DDBJ whole genome shotgun (WGS) entry which is preliminary data.</text>
</comment>